<dbReference type="NCBIfam" id="NF009727">
    <property type="entry name" value="PRK13254.1-1"/>
    <property type="match status" value="1"/>
</dbReference>
<keyword evidence="3 10" id="KW-0812">Transmembrane</keyword>
<dbReference type="AlphaFoldDB" id="A0AA37M915"/>
<dbReference type="GO" id="GO:0017004">
    <property type="term" value="P:cytochrome complex assembly"/>
    <property type="evidence" value="ECO:0007669"/>
    <property type="project" value="UniProtKB-KW"/>
</dbReference>
<feature type="topological domain" description="Extracellular" evidence="10">
    <location>
        <begin position="29"/>
        <end position="172"/>
    </location>
</feature>
<accession>A0AA37M915</accession>
<evidence type="ECO:0000256" key="5">
    <source>
        <dbReference type="ARBA" id="ARBA00022748"/>
    </source>
</evidence>
<dbReference type="SUPFAM" id="SSF82093">
    <property type="entry name" value="Heme chaperone CcmE"/>
    <property type="match status" value="1"/>
</dbReference>
<keyword evidence="5 10" id="KW-0201">Cytochrome c-type biogenesis</keyword>
<evidence type="ECO:0000256" key="6">
    <source>
        <dbReference type="ARBA" id="ARBA00022968"/>
    </source>
</evidence>
<protein>
    <recommendedName>
        <fullName evidence="10">Cytochrome c-type biogenesis protein CcmE</fullName>
    </recommendedName>
    <alternativeName>
        <fullName evidence="10">Cytochrome c maturation protein E</fullName>
    </alternativeName>
    <alternativeName>
        <fullName evidence="10">Heme chaperone CcmE</fullName>
    </alternativeName>
</protein>
<dbReference type="InterPro" id="IPR036127">
    <property type="entry name" value="CcmE-like_sf"/>
</dbReference>
<organism evidence="13 14">
    <name type="scientific">Methylobacterium gregans</name>
    <dbReference type="NCBI Taxonomy" id="374424"/>
    <lineage>
        <taxon>Bacteria</taxon>
        <taxon>Pseudomonadati</taxon>
        <taxon>Pseudomonadota</taxon>
        <taxon>Alphaproteobacteria</taxon>
        <taxon>Hyphomicrobiales</taxon>
        <taxon>Methylobacteriaceae</taxon>
        <taxon>Methylobacterium</taxon>
    </lineage>
</organism>
<evidence type="ECO:0000256" key="11">
    <source>
        <dbReference type="PIRSR" id="PIRSR604329-50"/>
    </source>
</evidence>
<comment type="caution">
    <text evidence="13">The sequence shown here is derived from an EMBL/GenBank/DDBJ whole genome shotgun (WGS) entry which is preliminary data.</text>
</comment>
<dbReference type="HAMAP" id="MF_01959">
    <property type="entry name" value="CcmE"/>
    <property type="match status" value="1"/>
</dbReference>
<evidence type="ECO:0000256" key="10">
    <source>
        <dbReference type="HAMAP-Rule" id="MF_01959"/>
    </source>
</evidence>
<feature type="binding site" description="covalent" evidence="10 11">
    <location>
        <position position="122"/>
    </location>
    <ligand>
        <name>heme</name>
        <dbReference type="ChEBI" id="CHEBI:30413"/>
    </ligand>
</feature>
<keyword evidence="14" id="KW-1185">Reference proteome</keyword>
<dbReference type="InterPro" id="IPR012340">
    <property type="entry name" value="NA-bd_OB-fold"/>
</dbReference>
<keyword evidence="6 10" id="KW-0735">Signal-anchor</keyword>
<reference evidence="13" key="2">
    <citation type="submission" date="2021-08" db="EMBL/GenBank/DDBJ databases">
        <authorList>
            <person name="Tani A."/>
            <person name="Ola A."/>
            <person name="Ogura Y."/>
            <person name="Katsura K."/>
            <person name="Hayashi T."/>
        </authorList>
    </citation>
    <scope>NUCLEOTIDE SEQUENCE</scope>
    <source>
        <strain evidence="13">NBRC 103626</strain>
    </source>
</reference>
<feature type="compositionally biased region" description="Polar residues" evidence="12">
    <location>
        <begin position="154"/>
        <end position="164"/>
    </location>
</feature>
<evidence type="ECO:0000256" key="8">
    <source>
        <dbReference type="ARBA" id="ARBA00023004"/>
    </source>
</evidence>
<evidence type="ECO:0000256" key="3">
    <source>
        <dbReference type="ARBA" id="ARBA00022692"/>
    </source>
</evidence>
<keyword evidence="7 10" id="KW-1133">Transmembrane helix</keyword>
<evidence type="ECO:0000256" key="7">
    <source>
        <dbReference type="ARBA" id="ARBA00022989"/>
    </source>
</evidence>
<evidence type="ECO:0000313" key="13">
    <source>
        <dbReference type="EMBL" id="GJD76935.1"/>
    </source>
</evidence>
<dbReference type="GO" id="GO:0005886">
    <property type="term" value="C:plasma membrane"/>
    <property type="evidence" value="ECO:0007669"/>
    <property type="project" value="UniProtKB-SubCell"/>
</dbReference>
<proteinExistence type="inferred from homology"/>
<evidence type="ECO:0000256" key="1">
    <source>
        <dbReference type="ARBA" id="ARBA00004370"/>
    </source>
</evidence>
<dbReference type="InterPro" id="IPR004329">
    <property type="entry name" value="CcmE"/>
</dbReference>
<keyword evidence="8 10" id="KW-0408">Iron</keyword>
<keyword evidence="10" id="KW-1003">Cell membrane</keyword>
<evidence type="ECO:0000256" key="12">
    <source>
        <dbReference type="SAM" id="MobiDB-lite"/>
    </source>
</evidence>
<comment type="similarity">
    <text evidence="10">Belongs to the CcmE/CycJ family.</text>
</comment>
<evidence type="ECO:0000313" key="14">
    <source>
        <dbReference type="Proteomes" id="UP001055108"/>
    </source>
</evidence>
<dbReference type="GO" id="GO:0046872">
    <property type="term" value="F:metal ion binding"/>
    <property type="evidence" value="ECO:0007669"/>
    <property type="project" value="UniProtKB-KW"/>
</dbReference>
<name>A0AA37M915_9HYPH</name>
<keyword evidence="2 10" id="KW-0349">Heme</keyword>
<evidence type="ECO:0000256" key="2">
    <source>
        <dbReference type="ARBA" id="ARBA00022617"/>
    </source>
</evidence>
<dbReference type="PANTHER" id="PTHR34128">
    <property type="entry name" value="CYTOCHROME C-TYPE BIOGENESIS PROTEIN CCME HOMOLOG, MITOCHONDRIAL"/>
    <property type="match status" value="1"/>
</dbReference>
<dbReference type="EMBL" id="BPQM01000002">
    <property type="protein sequence ID" value="GJD76935.1"/>
    <property type="molecule type" value="Genomic_DNA"/>
</dbReference>
<sequence length="172" mass="18231">MTRKSRRLILICVCGGVLVLAVGLILTAMSGSIVFFRSPSDVAAQGVGPGVRFRLGGLIEAGSVRRGPDQTVDFTVTDTNATVPVHYKGLLPDLFREGQGVVAEGRLEPGGLFRADTVLAKHDESYMPREVADALKAQGRWQEGGGKAAPDTKTVPQAATTTDKTLGPRSER</sequence>
<reference evidence="13" key="1">
    <citation type="journal article" date="2016" name="Front. Microbiol.">
        <title>Genome Sequence of the Piezophilic, Mesophilic Sulfate-Reducing Bacterium Desulfovibrio indicus J2T.</title>
        <authorList>
            <person name="Cao J."/>
            <person name="Maignien L."/>
            <person name="Shao Z."/>
            <person name="Alain K."/>
            <person name="Jebbar M."/>
        </authorList>
    </citation>
    <scope>NUCLEOTIDE SEQUENCE</scope>
    <source>
        <strain evidence="13">NBRC 103626</strain>
    </source>
</reference>
<dbReference type="GO" id="GO:0020037">
    <property type="term" value="F:heme binding"/>
    <property type="evidence" value="ECO:0007669"/>
    <property type="project" value="InterPro"/>
</dbReference>
<feature type="binding site" description="axial binding residue" evidence="10 11">
    <location>
        <position position="126"/>
    </location>
    <ligand>
        <name>heme</name>
        <dbReference type="ChEBI" id="CHEBI:30413"/>
    </ligand>
    <ligandPart>
        <name>Fe</name>
        <dbReference type="ChEBI" id="CHEBI:18248"/>
    </ligandPart>
</feature>
<feature type="topological domain" description="Cytoplasmic" evidence="10">
    <location>
        <begin position="1"/>
        <end position="7"/>
    </location>
</feature>
<dbReference type="Gene3D" id="2.40.50.140">
    <property type="entry name" value="Nucleic acid-binding proteins"/>
    <property type="match status" value="1"/>
</dbReference>
<feature type="region of interest" description="Disordered" evidence="12">
    <location>
        <begin position="138"/>
        <end position="172"/>
    </location>
</feature>
<gene>
    <name evidence="10 13" type="primary">ccmE</name>
    <name evidence="10" type="synonym">cycJ</name>
    <name evidence="13" type="ORF">NBEOAGPD_0136</name>
</gene>
<dbReference type="RefSeq" id="WP_238300482.1">
    <property type="nucleotide sequence ID" value="NZ_BPQM01000002.1"/>
</dbReference>
<keyword evidence="4 10" id="KW-0479">Metal-binding</keyword>
<dbReference type="PANTHER" id="PTHR34128:SF2">
    <property type="entry name" value="CYTOCHROME C-TYPE BIOGENESIS PROTEIN CCME HOMOLOG, MITOCHONDRIAL"/>
    <property type="match status" value="1"/>
</dbReference>
<evidence type="ECO:0000256" key="4">
    <source>
        <dbReference type="ARBA" id="ARBA00022723"/>
    </source>
</evidence>
<comment type="subcellular location">
    <subcellularLocation>
        <location evidence="10">Cell membrane</location>
        <topology evidence="10">Single-pass type II membrane protein</topology>
    </subcellularLocation>
    <subcellularLocation>
        <location evidence="1">Membrane</location>
    </subcellularLocation>
</comment>
<dbReference type="GO" id="GO:0017003">
    <property type="term" value="P:protein-heme linkage"/>
    <property type="evidence" value="ECO:0007669"/>
    <property type="project" value="UniProtKB-UniRule"/>
</dbReference>
<dbReference type="Proteomes" id="UP001055108">
    <property type="component" value="Unassembled WGS sequence"/>
</dbReference>
<dbReference type="NCBIfam" id="NF009731">
    <property type="entry name" value="PRK13254.1-5"/>
    <property type="match status" value="1"/>
</dbReference>
<comment type="function">
    <text evidence="10">Heme chaperone required for the biogenesis of c-type cytochromes. Transiently binds heme delivered by CcmC and transfers the heme to apo-cytochromes in a process facilitated by CcmF and CcmH.</text>
</comment>
<dbReference type="Pfam" id="PF03100">
    <property type="entry name" value="CcmE"/>
    <property type="match status" value="1"/>
</dbReference>
<evidence type="ECO:0000256" key="9">
    <source>
        <dbReference type="ARBA" id="ARBA00023136"/>
    </source>
</evidence>
<keyword evidence="9 10" id="KW-0472">Membrane</keyword>